<dbReference type="AlphaFoldDB" id="A0A146K2G6"/>
<name>A0A146K2G6_9EUKA</name>
<gene>
    <name evidence="2" type="ORF">TPC1_30431</name>
</gene>
<keyword evidence="1" id="KW-0472">Membrane</keyword>
<feature type="transmembrane region" description="Helical" evidence="1">
    <location>
        <begin position="562"/>
        <end position="583"/>
    </location>
</feature>
<evidence type="ECO:0000313" key="2">
    <source>
        <dbReference type="EMBL" id="JAP90074.1"/>
    </source>
</evidence>
<accession>A0A146K2G6</accession>
<dbReference type="EMBL" id="GDID01006532">
    <property type="protein sequence ID" value="JAP90074.1"/>
    <property type="molecule type" value="Transcribed_RNA"/>
</dbReference>
<protein>
    <submittedName>
        <fullName evidence="2">Uncharacterized protein</fullName>
    </submittedName>
</protein>
<evidence type="ECO:0000256" key="1">
    <source>
        <dbReference type="SAM" id="Phobius"/>
    </source>
</evidence>
<sequence>LALAIRSKCLDLHMYEEIYIQDVQGCVPMCSQSYADLDGFCLPYGYFNNKYWDLKDTVTLSNPRISFTNAFVNCTEVPKDFSFNIGGYGPAIGVPTVWSGSSNKVCNITADQMCSDPIYPIYAPSRLICVESVAECDLAGEDYIITNGVCQIDETGAVISTGISAVPDTTFVKLCKYPYYNDAGTCKKCSNTLKLDTDTCVTSCGTQYLMQHGGYKFCVVDCPKILEFETMPGTFDASILSADKTCLAPSAEDYVLPKEYSSNPAKFSKYKCPDITPNLDYVSTVLTAGAVDRIYFKCVEACQSTYLMQNGYCYPNSAGTPMVTCTNKIISNYKCDIPRVYEQLWQTPSGVNANDFECEYGTVLVSTGCAAYGGVFGTTKKVWEYDNANDYYVMSTSCTGSQSGVGVITMTFAMSKNGVCIWSDNYCDPQFETVATVNNYQVCECVNDSDYKMLVQIDYTNQIADIVNTNEDFYPHMQYRFKEKCFPACPTSFPYRHINGACSNRCNDYQFVNLTNQTCMDFETDAFGKVLNAENCTGNRELQYLDDTTAVVCGTRNQVSGIILASFLLVFIIVLIILIVLVARKTCNKCLCNQCCQRQIKERKIDRMVRHYIRE</sequence>
<proteinExistence type="predicted"/>
<keyword evidence="1" id="KW-0812">Transmembrane</keyword>
<reference evidence="2" key="1">
    <citation type="submission" date="2015-07" db="EMBL/GenBank/DDBJ databases">
        <title>Adaptation to a free-living lifestyle via gene acquisitions in the diplomonad Trepomonas sp. PC1.</title>
        <authorList>
            <person name="Xu F."/>
            <person name="Jerlstrom-Hultqvist J."/>
            <person name="Kolisko M."/>
            <person name="Simpson A.G.B."/>
            <person name="Roger A.J."/>
            <person name="Svard S.G."/>
            <person name="Andersson J.O."/>
        </authorList>
    </citation>
    <scope>NUCLEOTIDE SEQUENCE</scope>
    <source>
        <strain evidence="2">PC1</strain>
    </source>
</reference>
<feature type="non-terminal residue" evidence="2">
    <location>
        <position position="1"/>
    </location>
</feature>
<organism evidence="2">
    <name type="scientific">Trepomonas sp. PC1</name>
    <dbReference type="NCBI Taxonomy" id="1076344"/>
    <lineage>
        <taxon>Eukaryota</taxon>
        <taxon>Metamonada</taxon>
        <taxon>Diplomonadida</taxon>
        <taxon>Hexamitidae</taxon>
        <taxon>Hexamitinae</taxon>
        <taxon>Trepomonas</taxon>
    </lineage>
</organism>
<keyword evidence="1" id="KW-1133">Transmembrane helix</keyword>